<evidence type="ECO:0000313" key="10">
    <source>
        <dbReference type="EMBL" id="KPP65500.1"/>
    </source>
</evidence>
<dbReference type="InterPro" id="IPR039670">
    <property type="entry name" value="NPC2-like"/>
</dbReference>
<dbReference type="SMART" id="SM00737">
    <property type="entry name" value="ML"/>
    <property type="match status" value="1"/>
</dbReference>
<dbReference type="PANTHER" id="PTHR11306:SF68">
    <property type="entry name" value="NPC INTRACELLULAR CHOLESTEROL TRANSPORTER 2"/>
    <property type="match status" value="1"/>
</dbReference>
<dbReference type="FunFam" id="2.60.40.770:FF:000001">
    <property type="entry name" value="NPC intracellular cholesterol transporter 2"/>
    <property type="match status" value="1"/>
</dbReference>
<evidence type="ECO:0000256" key="8">
    <source>
        <dbReference type="SAM" id="SignalP"/>
    </source>
</evidence>
<dbReference type="STRING" id="113540.ENSSFOP00015025698"/>
<dbReference type="Pfam" id="PF02221">
    <property type="entry name" value="E1_DerP2_DerF2"/>
    <property type="match status" value="1"/>
</dbReference>
<dbReference type="PANTHER" id="PTHR11306">
    <property type="entry name" value="NIEMANN PICK TYPE C2 PROTEIN NPC2-RELATED"/>
    <property type="match status" value="1"/>
</dbReference>
<dbReference type="Gene3D" id="2.60.40.770">
    <property type="match status" value="1"/>
</dbReference>
<dbReference type="Proteomes" id="UP000034805">
    <property type="component" value="Unassembled WGS sequence"/>
</dbReference>
<comment type="similarity">
    <text evidence="2">Belongs to the NPC2 family.</text>
</comment>
<evidence type="ECO:0000256" key="1">
    <source>
        <dbReference type="ARBA" id="ARBA00004613"/>
    </source>
</evidence>
<dbReference type="AlphaFoldDB" id="A0A0P7UCR0"/>
<dbReference type="PROSITE" id="PS51257">
    <property type="entry name" value="PROKAR_LIPOPROTEIN"/>
    <property type="match status" value="1"/>
</dbReference>
<gene>
    <name evidence="10" type="ORF">Z043_116081</name>
</gene>
<keyword evidence="4" id="KW-0964">Secreted</keyword>
<dbReference type="InterPro" id="IPR003172">
    <property type="entry name" value="ML_dom"/>
</dbReference>
<evidence type="ECO:0000256" key="3">
    <source>
        <dbReference type="ARBA" id="ARBA00021477"/>
    </source>
</evidence>
<evidence type="ECO:0000256" key="6">
    <source>
        <dbReference type="ARBA" id="ARBA00023157"/>
    </source>
</evidence>
<name>A0A0P7UCR0_SCLFO</name>
<reference evidence="10 11" key="1">
    <citation type="submission" date="2015-08" db="EMBL/GenBank/DDBJ databases">
        <title>The genome of the Asian arowana (Scleropages formosus).</title>
        <authorList>
            <person name="Tan M.H."/>
            <person name="Gan H.M."/>
            <person name="Croft L.J."/>
            <person name="Austin C.M."/>
        </authorList>
    </citation>
    <scope>NUCLEOTIDE SEQUENCE [LARGE SCALE GENOMIC DNA]</scope>
    <source>
        <strain evidence="10">Aro1</strain>
    </source>
</reference>
<dbReference type="GO" id="GO:0015485">
    <property type="term" value="F:cholesterol binding"/>
    <property type="evidence" value="ECO:0007669"/>
    <property type="project" value="TreeGrafter"/>
</dbReference>
<evidence type="ECO:0000259" key="9">
    <source>
        <dbReference type="SMART" id="SM00737"/>
    </source>
</evidence>
<evidence type="ECO:0000313" key="11">
    <source>
        <dbReference type="Proteomes" id="UP000034805"/>
    </source>
</evidence>
<dbReference type="InterPro" id="IPR033916">
    <property type="entry name" value="ML_Npc2-like"/>
</dbReference>
<feature type="chain" id="PRO_5006143234" description="NPC intracellular cholesterol transporter 2" evidence="8">
    <location>
        <begin position="18"/>
        <end position="146"/>
    </location>
</feature>
<keyword evidence="6" id="KW-1015">Disulfide bond</keyword>
<evidence type="ECO:0000256" key="7">
    <source>
        <dbReference type="ARBA" id="ARBA00032516"/>
    </source>
</evidence>
<dbReference type="GO" id="GO:0005576">
    <property type="term" value="C:extracellular region"/>
    <property type="evidence" value="ECO:0007669"/>
    <property type="project" value="UniProtKB-SubCell"/>
</dbReference>
<dbReference type="SUPFAM" id="SSF81296">
    <property type="entry name" value="E set domains"/>
    <property type="match status" value="1"/>
</dbReference>
<organism evidence="10 11">
    <name type="scientific">Scleropages formosus</name>
    <name type="common">Asian bonytongue</name>
    <name type="synonym">Osteoglossum formosum</name>
    <dbReference type="NCBI Taxonomy" id="113540"/>
    <lineage>
        <taxon>Eukaryota</taxon>
        <taxon>Metazoa</taxon>
        <taxon>Chordata</taxon>
        <taxon>Craniata</taxon>
        <taxon>Vertebrata</taxon>
        <taxon>Euteleostomi</taxon>
        <taxon>Actinopterygii</taxon>
        <taxon>Neopterygii</taxon>
        <taxon>Teleostei</taxon>
        <taxon>Osteoglossocephala</taxon>
        <taxon>Osteoglossomorpha</taxon>
        <taxon>Osteoglossiformes</taxon>
        <taxon>Osteoglossidae</taxon>
        <taxon>Scleropages</taxon>
    </lineage>
</organism>
<dbReference type="GO" id="GO:0033344">
    <property type="term" value="P:cholesterol efflux"/>
    <property type="evidence" value="ECO:0007669"/>
    <property type="project" value="TreeGrafter"/>
</dbReference>
<evidence type="ECO:0000256" key="4">
    <source>
        <dbReference type="ARBA" id="ARBA00022525"/>
    </source>
</evidence>
<dbReference type="GO" id="GO:0032367">
    <property type="term" value="P:intracellular cholesterol transport"/>
    <property type="evidence" value="ECO:0007669"/>
    <property type="project" value="InterPro"/>
</dbReference>
<dbReference type="GO" id="GO:0007399">
    <property type="term" value="P:nervous system development"/>
    <property type="evidence" value="ECO:0007669"/>
    <property type="project" value="UniProtKB-ARBA"/>
</dbReference>
<protein>
    <recommendedName>
        <fullName evidence="3">NPC intracellular cholesterol transporter 2</fullName>
    </recommendedName>
    <alternativeName>
        <fullName evidence="7">Epididymal secretory protein E1</fullName>
    </alternativeName>
</protein>
<accession>A0A0P7UCR0</accession>
<dbReference type="InterPro" id="IPR014756">
    <property type="entry name" value="Ig_E-set"/>
</dbReference>
<dbReference type="EMBL" id="JARO02006267">
    <property type="protein sequence ID" value="KPP65500.1"/>
    <property type="molecule type" value="Genomic_DNA"/>
</dbReference>
<comment type="subcellular location">
    <subcellularLocation>
        <location evidence="1">Secreted</location>
    </subcellularLocation>
</comment>
<feature type="signal peptide" evidence="8">
    <location>
        <begin position="1"/>
        <end position="17"/>
    </location>
</feature>
<evidence type="ECO:0000256" key="2">
    <source>
        <dbReference type="ARBA" id="ARBA00006370"/>
    </source>
</evidence>
<proteinExistence type="inferred from homology"/>
<sequence>MAFRALFLSVCLALACADPVAYKDCGSDVGKAAAVEVTPCPKIPCELHKGQSYSVNVTFSSYVESKTSKAVVHGIIAGVPIPFAIPDDDGCKSGIVCPIEKKSYSYMNQLLVKSEYPSLKLVVKWELVDDANKDLFCVLIPVQIVS</sequence>
<dbReference type="CDD" id="cd00916">
    <property type="entry name" value="Npc2_like"/>
    <property type="match status" value="1"/>
</dbReference>
<feature type="domain" description="MD-2-related lipid-recognition" evidence="9">
    <location>
        <begin position="22"/>
        <end position="142"/>
    </location>
</feature>
<evidence type="ECO:0000256" key="5">
    <source>
        <dbReference type="ARBA" id="ARBA00022729"/>
    </source>
</evidence>
<comment type="caution">
    <text evidence="10">The sequence shown here is derived from an EMBL/GenBank/DDBJ whole genome shotgun (WGS) entry which is preliminary data.</text>
</comment>
<keyword evidence="5 8" id="KW-0732">Signal</keyword>